<evidence type="ECO:0000313" key="1">
    <source>
        <dbReference type="EMBL" id="MCG4959969.1"/>
    </source>
</evidence>
<evidence type="ECO:0000313" key="2">
    <source>
        <dbReference type="EMBL" id="RGU55569.1"/>
    </source>
</evidence>
<organism evidence="2 5">
    <name type="scientific">Odoribacter splanchnicus</name>
    <dbReference type="NCBI Taxonomy" id="28118"/>
    <lineage>
        <taxon>Bacteria</taxon>
        <taxon>Pseudomonadati</taxon>
        <taxon>Bacteroidota</taxon>
        <taxon>Bacteroidia</taxon>
        <taxon>Bacteroidales</taxon>
        <taxon>Odoribacteraceae</taxon>
        <taxon>Odoribacter</taxon>
    </lineage>
</organism>
<dbReference type="AlphaFoldDB" id="A0A412TPA6"/>
<dbReference type="EMBL" id="QRYC01000016">
    <property type="protein sequence ID" value="RGU55569.1"/>
    <property type="molecule type" value="Genomic_DNA"/>
</dbReference>
<dbReference type="SUPFAM" id="SSF48371">
    <property type="entry name" value="ARM repeat"/>
    <property type="match status" value="1"/>
</dbReference>
<dbReference type="Proteomes" id="UP000284243">
    <property type="component" value="Unassembled WGS sequence"/>
</dbReference>
<dbReference type="Proteomes" id="UP001199750">
    <property type="component" value="Unassembled WGS sequence"/>
</dbReference>
<reference evidence="1" key="2">
    <citation type="submission" date="2022-01" db="EMBL/GenBank/DDBJ databases">
        <title>Collection of gut derived symbiotic bacterial strains cultured from healthy donors.</title>
        <authorList>
            <person name="Lin H."/>
            <person name="Kohout C."/>
            <person name="Waligurski E."/>
            <person name="Pamer E.G."/>
        </authorList>
    </citation>
    <scope>NUCLEOTIDE SEQUENCE</scope>
    <source>
        <strain evidence="1">DFI.1.149</strain>
    </source>
</reference>
<evidence type="ECO:0000313" key="5">
    <source>
        <dbReference type="Proteomes" id="UP000284243"/>
    </source>
</evidence>
<dbReference type="RefSeq" id="WP_046404020.1">
    <property type="nucleotide sequence ID" value="NZ_BAABYK010000001.1"/>
</dbReference>
<dbReference type="EMBL" id="QRYW01000029">
    <property type="protein sequence ID" value="RGV23041.1"/>
    <property type="molecule type" value="Genomic_DNA"/>
</dbReference>
<dbReference type="EMBL" id="JAKNDN010000015">
    <property type="protein sequence ID" value="MCG4959969.1"/>
    <property type="molecule type" value="Genomic_DNA"/>
</dbReference>
<proteinExistence type="predicted"/>
<reference evidence="4 5" key="1">
    <citation type="submission" date="2018-08" db="EMBL/GenBank/DDBJ databases">
        <title>A genome reference for cultivated species of the human gut microbiota.</title>
        <authorList>
            <person name="Zou Y."/>
            <person name="Xue W."/>
            <person name="Luo G."/>
        </authorList>
    </citation>
    <scope>NUCLEOTIDE SEQUENCE [LARGE SCALE GENOMIC DNA]</scope>
    <source>
        <strain evidence="3 4">AF14-6AC</strain>
        <strain evidence="2 5">AF16-14</strain>
    </source>
</reference>
<gene>
    <name evidence="3" type="ORF">DWW24_13665</name>
    <name evidence="2" type="ORF">DWW57_11670</name>
    <name evidence="1" type="ORF">L0P03_08925</name>
</gene>
<accession>A0A412TPA6</accession>
<dbReference type="InterPro" id="IPR016024">
    <property type="entry name" value="ARM-type_fold"/>
</dbReference>
<evidence type="ECO:0000313" key="4">
    <source>
        <dbReference type="Proteomes" id="UP000283426"/>
    </source>
</evidence>
<name>A0A412TPA6_9BACT</name>
<sequence length="164" mass="18574">MENNEEILKKISSGDPEAIAEAVDTVKENGDLVIAGKLLDILSQPLAPSTITIIANLLADIKDNQFKDLLIQKLEQTSEGTLKKELLRIVWESSLDYSSYLDHFLQILQEDDFTVAFEASTVIENLVPHLMPEQRTKLTDILQVFPEDKKFLAENILEELSYQE</sequence>
<evidence type="ECO:0000313" key="3">
    <source>
        <dbReference type="EMBL" id="RGV23041.1"/>
    </source>
</evidence>
<protein>
    <recommendedName>
        <fullName evidence="6">HEAT repeat domain-containing protein</fullName>
    </recommendedName>
</protein>
<comment type="caution">
    <text evidence="2">The sequence shown here is derived from an EMBL/GenBank/DDBJ whole genome shotgun (WGS) entry which is preliminary data.</text>
</comment>
<evidence type="ECO:0008006" key="6">
    <source>
        <dbReference type="Google" id="ProtNLM"/>
    </source>
</evidence>
<dbReference type="Proteomes" id="UP000283426">
    <property type="component" value="Unassembled WGS sequence"/>
</dbReference>